<keyword evidence="3" id="KW-0677">Repeat</keyword>
<dbReference type="Gene3D" id="3.80.10.10">
    <property type="entry name" value="Ribonuclease Inhibitor"/>
    <property type="match status" value="2"/>
</dbReference>
<dbReference type="Gene3D" id="3.40.50.300">
    <property type="entry name" value="P-loop containing nucleotide triphosphate hydrolases"/>
    <property type="match status" value="2"/>
</dbReference>
<dbReference type="InterPro" id="IPR042197">
    <property type="entry name" value="Apaf_helical"/>
</dbReference>
<keyword evidence="2" id="KW-0433">Leucine-rich repeat</keyword>
<feature type="domain" description="RPW8" evidence="8">
    <location>
        <begin position="880"/>
        <end position="1032"/>
    </location>
</feature>
<organism evidence="9 10">
    <name type="scientific">Salix dunnii</name>
    <dbReference type="NCBI Taxonomy" id="1413687"/>
    <lineage>
        <taxon>Eukaryota</taxon>
        <taxon>Viridiplantae</taxon>
        <taxon>Streptophyta</taxon>
        <taxon>Embryophyta</taxon>
        <taxon>Tracheophyta</taxon>
        <taxon>Spermatophyta</taxon>
        <taxon>Magnoliopsida</taxon>
        <taxon>eudicotyledons</taxon>
        <taxon>Gunneridae</taxon>
        <taxon>Pentapetalae</taxon>
        <taxon>rosids</taxon>
        <taxon>fabids</taxon>
        <taxon>Malpighiales</taxon>
        <taxon>Salicaceae</taxon>
        <taxon>Saliceae</taxon>
        <taxon>Salix</taxon>
    </lineage>
</organism>
<dbReference type="GO" id="GO:0006952">
    <property type="term" value="P:defense response"/>
    <property type="evidence" value="ECO:0007669"/>
    <property type="project" value="UniProtKB-KW"/>
</dbReference>
<keyword evidence="5" id="KW-0611">Plant defense</keyword>
<dbReference type="Pfam" id="PF23598">
    <property type="entry name" value="LRR_14"/>
    <property type="match status" value="1"/>
</dbReference>
<dbReference type="PANTHER" id="PTHR36766:SF3">
    <property type="entry name" value="RPW8 DOMAIN-CONTAINING PROTEIN"/>
    <property type="match status" value="1"/>
</dbReference>
<evidence type="ECO:0000256" key="2">
    <source>
        <dbReference type="ARBA" id="ARBA00022614"/>
    </source>
</evidence>
<comment type="caution">
    <text evidence="9">The sequence shown here is derived from an EMBL/GenBank/DDBJ whole genome shotgun (WGS) entry which is preliminary data.</text>
</comment>
<dbReference type="SMART" id="SM00382">
    <property type="entry name" value="AAA"/>
    <property type="match status" value="2"/>
</dbReference>
<dbReference type="InterPro" id="IPR002182">
    <property type="entry name" value="NB-ARC"/>
</dbReference>
<protein>
    <recommendedName>
        <fullName evidence="8">RPW8 domain-containing protein</fullName>
    </recommendedName>
</protein>
<dbReference type="PRINTS" id="PR00364">
    <property type="entry name" value="DISEASERSIST"/>
</dbReference>
<dbReference type="Gene3D" id="1.10.10.10">
    <property type="entry name" value="Winged helix-like DNA-binding domain superfamily/Winged helix DNA-binding domain"/>
    <property type="match status" value="2"/>
</dbReference>
<keyword evidence="4" id="KW-0547">Nucleotide-binding</keyword>
<keyword evidence="7" id="KW-0175">Coiled coil</keyword>
<feature type="coiled-coil region" evidence="7">
    <location>
        <begin position="13"/>
        <end position="40"/>
    </location>
</feature>
<dbReference type="Pfam" id="PF00931">
    <property type="entry name" value="NB-ARC"/>
    <property type="match status" value="2"/>
</dbReference>
<evidence type="ECO:0000256" key="1">
    <source>
        <dbReference type="ARBA" id="ARBA00008894"/>
    </source>
</evidence>
<dbReference type="PROSITE" id="PS51153">
    <property type="entry name" value="RPW8"/>
    <property type="match status" value="1"/>
</dbReference>
<dbReference type="InterPro" id="IPR055414">
    <property type="entry name" value="LRR_R13L4/SHOC2-like"/>
</dbReference>
<dbReference type="EMBL" id="JADGMS010000007">
    <property type="protein sequence ID" value="KAF9678450.1"/>
    <property type="molecule type" value="Genomic_DNA"/>
</dbReference>
<sequence>MEIVTGFVAEKVLEELLKSVKEAMKKKKKLETTLKTMESTLNSIIPVVESIKELTRNSDREDVDMGRLWKQIKEGQELVRKCSKGNCFSACFKPSNCTEELRDFDNSLKRFYDFILPLKETNILMDTRENVNEIMLTAKNIDERVGITSDEVKEIKDMAKNMNEKVEVTGDEARGIHKVVSYIKDKANNIDEMVEATRFDVINIKDKAEGIDGVVQVTRDNVRVTYQEVIDIKNKANRIGEMVGDIHKEIQCLKIPATFPLYLPPEPPAIIVGLDKQLRDLKKELLNNKLSVIVITAPGGSGKTTLAKKICHEEDIKGKFKDNIFFVTVSKKPNLKVIVQNLFLRKGHSHAPEFQSDDDAVNHMEQLLKLTQPNPILLVLDDVWPESELLIDKLEFQIPDYKILVTSTCVFQRFPSTCRLKRLNEVDAKYLFTSSAILPDRSSYNPDKSILDKIVEACKGNPLALKVVGRSLCGKPKVVWENTLMKLSTIVQSNPTLRDCLHQSLEVLDNNVKVKECYMDLISFPEGQWIPATALIDMWVELHDLDENGVDSVARLHDLDALSLVNYDGGRKDASEIDGYYNDHCVMQHDLLRQYVIDQISSVPVEQRERLIIEISGNKIPDWWGEQRNHDISAYLLSINTDETFALDWPNLQAPKVEVLILNIRSKNYLLPEFVKKMDKLKAILITNYGFVPAEISNFPLLCSLLNLKRVRLEKVSVPSLSLCSLKLGKLQKISLVMCNIGQAFRTSGIQISSSFSNLLEISIDRCIDLKNLPDCFCELVHLKKLSISSCWDLSELPKEIGKLENLELLRLHFCIHLAELPEGIEKLSKLSVLDISDCSSIRQLPEKIGGLHNLRKLFMNGCSVSELPSSVVSLKRLETVMMAFVFTAAVGTLLGELLHEVWELKKKGDMFETVLESMEVTLTSVTQALEKIKVLNKELDRENDKEIWKLWKQLEKGKKLVNKYKQAKCSSCLKKPFYMKDLEKLDESLKRFSQIVMPVLQSWIQMETLLVLTENQEELIDTHDDVKDIQEEVQHIHEEVKHNHEVVRDIHEGVREIHEDVKRVKEIDQKVKDIHTNVEGISDRINDIHDEVKEVKEVREEVKGTHVGVKDIQVQVKKIHEEVRGMHKDLRSNIQTEKAASPVSNNNVHFRPFMPPEPPRVIVGLDKPMKDLKSKLFNDGISTVVLTGPGGSGKTTMAKTLCHDEAIKEKYKDNIFFITVSKSPDLKIIIQQLFEHKGYSVHEFRTDEEAVHSLEQLLKQIETKPILLILDDVWSGSESLVDKFKFQIPGYKILLTSRSSLRGFDSKYKLDTLNYEDSLSLFRQTAELQNSTSNKVEDKVVKKIVKFCKGFPLALTVVGRSLRQQQPAVWKTKVKQWSERGAFIESNKDLLACLKTSLDAMDNKLKECYIDLGVFPEGQLIPASAIIDMWEELYEMNGDVTRTDENETENYSETFVTQHGLLRDLVNHLSGLVGSEQGRKNLVVDINGDEFPGWWKQQEHQKIMAQVLSITTDETFKSSWPNIQAPEVGVLVLNFRTNHYSLPKFIKSMDKLKTSILTNYGFFSAEISNFIVLGNLSNLKRIRLEQVSIHSLTMHCDQLENLQKLSLIRCNIVPPRSDKAIRISDALPKLEEINIGYCDSLIELPVELCDVVSLKKLYITNCQCLSILPPEIGKMVNLEALILSSCGNLSELPGTIGSIHKLRILDISDCVSIKNLPGQIGKLQSLEKLNMTGCSNCELPNSVTALKSLKSVICDEETAKSWKPFKQDLPKMTIKYRSLRKHFELG</sequence>
<dbReference type="FunFam" id="3.80.10.10:FF:001428">
    <property type="entry name" value="Probable disease resistance protein At5g04720"/>
    <property type="match status" value="2"/>
</dbReference>
<dbReference type="OrthoDB" id="827749at2759"/>
<dbReference type="InterPro" id="IPR008808">
    <property type="entry name" value="Powdery_mildew-R_dom"/>
</dbReference>
<proteinExistence type="inferred from homology"/>
<evidence type="ECO:0000313" key="9">
    <source>
        <dbReference type="EMBL" id="KAF9678450.1"/>
    </source>
</evidence>
<comment type="similarity">
    <text evidence="1">Belongs to the disease resistance NB-LRR family.</text>
</comment>
<reference evidence="9 10" key="1">
    <citation type="submission" date="2020-10" db="EMBL/GenBank/DDBJ databases">
        <title>Plant Genome Project.</title>
        <authorList>
            <person name="Zhang R.-G."/>
        </authorList>
    </citation>
    <scope>NUCLEOTIDE SEQUENCE [LARGE SCALE GENOMIC DNA]</scope>
    <source>
        <strain evidence="9">FAFU-HL-1</strain>
        <tissue evidence="9">Leaf</tissue>
    </source>
</reference>
<dbReference type="InterPro" id="IPR036388">
    <property type="entry name" value="WH-like_DNA-bd_sf"/>
</dbReference>
<dbReference type="InterPro" id="IPR032675">
    <property type="entry name" value="LRR_dom_sf"/>
</dbReference>
<dbReference type="InterPro" id="IPR027417">
    <property type="entry name" value="P-loop_NTPase"/>
</dbReference>
<evidence type="ECO:0000313" key="10">
    <source>
        <dbReference type="Proteomes" id="UP000657918"/>
    </source>
</evidence>
<evidence type="ECO:0000256" key="3">
    <source>
        <dbReference type="ARBA" id="ARBA00022737"/>
    </source>
</evidence>
<evidence type="ECO:0000256" key="4">
    <source>
        <dbReference type="ARBA" id="ARBA00022741"/>
    </source>
</evidence>
<keyword evidence="6" id="KW-0067">ATP-binding</keyword>
<dbReference type="SUPFAM" id="SSF58104">
    <property type="entry name" value="Methyl-accepting chemotaxis protein (MCP) signaling domain"/>
    <property type="match status" value="2"/>
</dbReference>
<dbReference type="InterPro" id="IPR003593">
    <property type="entry name" value="AAA+_ATPase"/>
</dbReference>
<keyword evidence="10" id="KW-1185">Reference proteome</keyword>
<dbReference type="GO" id="GO:0043531">
    <property type="term" value="F:ADP binding"/>
    <property type="evidence" value="ECO:0007669"/>
    <property type="project" value="InterPro"/>
</dbReference>
<dbReference type="Proteomes" id="UP000657918">
    <property type="component" value="Unassembled WGS sequence"/>
</dbReference>
<dbReference type="Gene3D" id="1.10.8.430">
    <property type="entry name" value="Helical domain of apoptotic protease-activating factors"/>
    <property type="match status" value="2"/>
</dbReference>
<name>A0A835JVX7_9ROSI</name>
<evidence type="ECO:0000256" key="7">
    <source>
        <dbReference type="SAM" id="Coils"/>
    </source>
</evidence>
<evidence type="ECO:0000256" key="6">
    <source>
        <dbReference type="ARBA" id="ARBA00022840"/>
    </source>
</evidence>
<evidence type="ECO:0000259" key="8">
    <source>
        <dbReference type="PROSITE" id="PS51153"/>
    </source>
</evidence>
<gene>
    <name evidence="9" type="ORF">SADUNF_Sadunf07G0036200</name>
</gene>
<dbReference type="Gene3D" id="1.10.287.950">
    <property type="entry name" value="Methyl-accepting chemotaxis protein"/>
    <property type="match status" value="2"/>
</dbReference>
<evidence type="ECO:0000256" key="5">
    <source>
        <dbReference type="ARBA" id="ARBA00022821"/>
    </source>
</evidence>
<accession>A0A835JVX7</accession>
<dbReference type="GO" id="GO:0005524">
    <property type="term" value="F:ATP binding"/>
    <property type="evidence" value="ECO:0007669"/>
    <property type="project" value="UniProtKB-KW"/>
</dbReference>
<dbReference type="Pfam" id="PF05659">
    <property type="entry name" value="RPW8"/>
    <property type="match status" value="2"/>
</dbReference>
<dbReference type="SUPFAM" id="SSF52058">
    <property type="entry name" value="L domain-like"/>
    <property type="match status" value="2"/>
</dbReference>
<dbReference type="SUPFAM" id="SSF52540">
    <property type="entry name" value="P-loop containing nucleoside triphosphate hydrolases"/>
    <property type="match status" value="2"/>
</dbReference>
<dbReference type="PANTHER" id="PTHR36766">
    <property type="entry name" value="PLANT BROAD-SPECTRUM MILDEW RESISTANCE PROTEIN RPW8"/>
    <property type="match status" value="1"/>
</dbReference>